<gene>
    <name evidence="1" type="ORF">BU26DRAFT_524518</name>
</gene>
<name>A0A6A6HW34_9PLEO</name>
<protein>
    <recommendedName>
        <fullName evidence="3">F-box domain-containing protein</fullName>
    </recommendedName>
</protein>
<sequence>MGAESSTSLDSASMKSIRWDFIFLGKACANWTGPFRFLDLPAEMRVHVYRYLLPHNLDISFTKIDKVSFQSGSLGYAGTRYRVRAFPAVARFPYPVAFHFKDGASLFLVDKFVSNEARAVFYGENSFTFTIDGLSHKPISLSSPLIFGPLGLDHRLHLLRNLRRIHIDVNINASEWRWNAIRHRARLQHFVNIIKQHADDEQQKSLLKTLTVLICPDWDTSNHVELFMFALESLAALRGIGEVQIKGPPDWFKQCLETCVRGEGGDVQEVEWPLVEVKRRKDCVSKPKKSSVTTRKWYNPMLNWKEFAERNGIAAPENIDRFYIPDDAVNGASRPVGLGRGGQYR</sequence>
<dbReference type="EMBL" id="ML987208">
    <property type="protein sequence ID" value="KAF2242395.1"/>
    <property type="molecule type" value="Genomic_DNA"/>
</dbReference>
<dbReference type="PANTHER" id="PTHR42085:SF2">
    <property type="entry name" value="F-BOX DOMAIN-CONTAINING PROTEIN"/>
    <property type="match status" value="1"/>
</dbReference>
<dbReference type="Proteomes" id="UP000800094">
    <property type="component" value="Unassembled WGS sequence"/>
</dbReference>
<organism evidence="1 2">
    <name type="scientific">Trematosphaeria pertusa</name>
    <dbReference type="NCBI Taxonomy" id="390896"/>
    <lineage>
        <taxon>Eukaryota</taxon>
        <taxon>Fungi</taxon>
        <taxon>Dikarya</taxon>
        <taxon>Ascomycota</taxon>
        <taxon>Pezizomycotina</taxon>
        <taxon>Dothideomycetes</taxon>
        <taxon>Pleosporomycetidae</taxon>
        <taxon>Pleosporales</taxon>
        <taxon>Massarineae</taxon>
        <taxon>Trematosphaeriaceae</taxon>
        <taxon>Trematosphaeria</taxon>
    </lineage>
</organism>
<keyword evidence="2" id="KW-1185">Reference proteome</keyword>
<dbReference type="RefSeq" id="XP_033677399.1">
    <property type="nucleotide sequence ID" value="XM_033830302.1"/>
</dbReference>
<evidence type="ECO:0000313" key="2">
    <source>
        <dbReference type="Proteomes" id="UP000800094"/>
    </source>
</evidence>
<dbReference type="OrthoDB" id="5413827at2759"/>
<dbReference type="GeneID" id="54583632"/>
<proteinExistence type="predicted"/>
<accession>A0A6A6HW34</accession>
<evidence type="ECO:0000313" key="1">
    <source>
        <dbReference type="EMBL" id="KAF2242395.1"/>
    </source>
</evidence>
<dbReference type="AlphaFoldDB" id="A0A6A6HW34"/>
<evidence type="ECO:0008006" key="3">
    <source>
        <dbReference type="Google" id="ProtNLM"/>
    </source>
</evidence>
<dbReference type="PANTHER" id="PTHR42085">
    <property type="entry name" value="F-BOX DOMAIN-CONTAINING PROTEIN"/>
    <property type="match status" value="1"/>
</dbReference>
<dbReference type="InterPro" id="IPR038883">
    <property type="entry name" value="AN11006-like"/>
</dbReference>
<reference evidence="1" key="1">
    <citation type="journal article" date="2020" name="Stud. Mycol.">
        <title>101 Dothideomycetes genomes: a test case for predicting lifestyles and emergence of pathogens.</title>
        <authorList>
            <person name="Haridas S."/>
            <person name="Albert R."/>
            <person name="Binder M."/>
            <person name="Bloem J."/>
            <person name="Labutti K."/>
            <person name="Salamov A."/>
            <person name="Andreopoulos B."/>
            <person name="Baker S."/>
            <person name="Barry K."/>
            <person name="Bills G."/>
            <person name="Bluhm B."/>
            <person name="Cannon C."/>
            <person name="Castanera R."/>
            <person name="Culley D."/>
            <person name="Daum C."/>
            <person name="Ezra D."/>
            <person name="Gonzalez J."/>
            <person name="Henrissat B."/>
            <person name="Kuo A."/>
            <person name="Liang C."/>
            <person name="Lipzen A."/>
            <person name="Lutzoni F."/>
            <person name="Magnuson J."/>
            <person name="Mondo S."/>
            <person name="Nolan M."/>
            <person name="Ohm R."/>
            <person name="Pangilinan J."/>
            <person name="Park H.-J."/>
            <person name="Ramirez L."/>
            <person name="Alfaro M."/>
            <person name="Sun H."/>
            <person name="Tritt A."/>
            <person name="Yoshinaga Y."/>
            <person name="Zwiers L.-H."/>
            <person name="Turgeon B."/>
            <person name="Goodwin S."/>
            <person name="Spatafora J."/>
            <person name="Crous P."/>
            <person name="Grigoriev I."/>
        </authorList>
    </citation>
    <scope>NUCLEOTIDE SEQUENCE</scope>
    <source>
        <strain evidence="1">CBS 122368</strain>
    </source>
</reference>